<dbReference type="Proteomes" id="UP000673552">
    <property type="component" value="Unassembled WGS sequence"/>
</dbReference>
<dbReference type="KEGG" id="lmat:92514458"/>
<feature type="region of interest" description="Disordered" evidence="1">
    <location>
        <begin position="1"/>
        <end position="21"/>
    </location>
</feature>
<keyword evidence="3" id="KW-1185">Reference proteome</keyword>
<reference evidence="3" key="1">
    <citation type="journal article" date="2021" name="Microbiol. Resour. Announc.">
        <title>LGAAP: Leishmaniinae Genome Assembly and Annotation Pipeline.</title>
        <authorList>
            <person name="Almutairi H."/>
            <person name="Urbaniak M.D."/>
            <person name="Bates M.D."/>
            <person name="Jariyapan N."/>
            <person name="Kwakye-Nuako G."/>
            <person name="Thomaz-Soccol V."/>
            <person name="Al-Salem W.S."/>
            <person name="Dillon R.J."/>
            <person name="Bates P.A."/>
            <person name="Gatherer D."/>
        </authorList>
    </citation>
    <scope>NUCLEOTIDE SEQUENCE [LARGE SCALE GENOMIC DNA]</scope>
</reference>
<gene>
    <name evidence="2" type="ORF">LSCM1_04437</name>
</gene>
<protein>
    <submittedName>
        <fullName evidence="2">Uncharacterized protein</fullName>
    </submittedName>
</protein>
<evidence type="ECO:0000313" key="3">
    <source>
        <dbReference type="Proteomes" id="UP000673552"/>
    </source>
</evidence>
<dbReference type="AlphaFoldDB" id="A0A836GTS3"/>
<dbReference type="GeneID" id="92514458"/>
<dbReference type="EMBL" id="JAFEUZ010000029">
    <property type="protein sequence ID" value="KAG5473807.1"/>
    <property type="molecule type" value="Genomic_DNA"/>
</dbReference>
<name>A0A836GTS3_9TRYP</name>
<comment type="caution">
    <text evidence="2">The sequence shown here is derived from an EMBL/GenBank/DDBJ whole genome shotgun (WGS) entry which is preliminary data.</text>
</comment>
<reference evidence="3" key="2">
    <citation type="journal article" date="2021" name="Sci. Data">
        <title>Chromosome-scale genome sequencing, assembly and annotation of six genomes from subfamily Leishmaniinae.</title>
        <authorList>
            <person name="Almutairi H."/>
            <person name="Urbaniak M.D."/>
            <person name="Bates M.D."/>
            <person name="Jariyapan N."/>
            <person name="Kwakye-Nuako G."/>
            <person name="Thomaz Soccol V."/>
            <person name="Al-Salem W.S."/>
            <person name="Dillon R.J."/>
            <person name="Bates P.A."/>
            <person name="Gatherer D."/>
        </authorList>
    </citation>
    <scope>NUCLEOTIDE SEQUENCE [LARGE SCALE GENOMIC DNA]</scope>
</reference>
<proteinExistence type="predicted"/>
<sequence length="744" mass="79025">MSQRLPVTLPAHSSGATSGASDTFDCSTAAVPLSHTFHLPATGYSVFKGSGQPGPRSSHPPTSLRRFDREEAYGGRDSGLQILLPCPPSRPQSSLSCLMSTSEGAENKGCADSLASASDPLYLPHSDSERLFTLSSTSRRSVYSVNASPKMIELLPFIDPFAGCKGLPCTCVRARPMRPRGGLTRSSVADFFTDFGTPGGTMSSSDVALERGVVLLPGSGSAQIRSSTLEPRPTRRGEHFCTKYIYRSSGSATTATTRVVDTIHTLTTPLPAPPLSPDNEAGENYPCGSSPDHGPQQTCSVPAAITPHSPVDTLALEGLTSDYSVTKSGTTVAVAAGMGTSPPSPATTTTEGSMETVARQRILPSWLEWQWESSFSRSASMISVRCSSLGCISPGTAAAAGHRKYDKQRHPGYQTPSLAEMLPHVFGAQELSFSSFDASGVRAWVEEATVDAPLDFCATTPWAMPRKPDLPLLTSDSSGSSFLRRIPRGEFAVGVGGILRSHSSFCHSRLGLPRQAKRTYGSSQHRTPPAVPSLPVTLTDFTKKVTVHRSIVPHSDARSPVRVDKGDAASVTATTSANVTTTAAPSTTRSTTRVILSQVWQSSACERDEESAVLSDMVIGLAPPQDAAVSMPGVGEEARLDCIRAMGVLLEDPDAPPFAKAATQRLHQLRRAQSRRVHSPPNLMCRGREDLTEEAPVLLTTTTSSCSCLCKSHSCITKRRSFIAAAAGAQGPRSMEQWPPMPSN</sequence>
<dbReference type="RefSeq" id="XP_067177041.1">
    <property type="nucleotide sequence ID" value="XM_067321946.1"/>
</dbReference>
<organism evidence="2 3">
    <name type="scientific">Leishmania martiniquensis</name>
    <dbReference type="NCBI Taxonomy" id="1580590"/>
    <lineage>
        <taxon>Eukaryota</taxon>
        <taxon>Discoba</taxon>
        <taxon>Euglenozoa</taxon>
        <taxon>Kinetoplastea</taxon>
        <taxon>Metakinetoplastina</taxon>
        <taxon>Trypanosomatida</taxon>
        <taxon>Trypanosomatidae</taxon>
        <taxon>Leishmaniinae</taxon>
        <taxon>Leishmania</taxon>
    </lineage>
</organism>
<feature type="region of interest" description="Disordered" evidence="1">
    <location>
        <begin position="269"/>
        <end position="297"/>
    </location>
</feature>
<evidence type="ECO:0000256" key="1">
    <source>
        <dbReference type="SAM" id="MobiDB-lite"/>
    </source>
</evidence>
<dbReference type="OrthoDB" id="267202at2759"/>
<evidence type="ECO:0000313" key="2">
    <source>
        <dbReference type="EMBL" id="KAG5473807.1"/>
    </source>
</evidence>
<accession>A0A836GTS3</accession>